<accession>A0A1F6B0T3</accession>
<reference evidence="2 3" key="1">
    <citation type="journal article" date="2016" name="Nat. Commun.">
        <title>Thousands of microbial genomes shed light on interconnected biogeochemical processes in an aquifer system.</title>
        <authorList>
            <person name="Anantharaman K."/>
            <person name="Brown C.T."/>
            <person name="Hug L.A."/>
            <person name="Sharon I."/>
            <person name="Castelle C.J."/>
            <person name="Probst A.J."/>
            <person name="Thomas B.C."/>
            <person name="Singh A."/>
            <person name="Wilkins M.J."/>
            <person name="Karaoz U."/>
            <person name="Brodie E.L."/>
            <person name="Williams K.H."/>
            <person name="Hubbard S.S."/>
            <person name="Banfield J.F."/>
        </authorList>
    </citation>
    <scope>NUCLEOTIDE SEQUENCE [LARGE SCALE GENOMIC DNA]</scope>
</reference>
<keyword evidence="1" id="KW-0472">Membrane</keyword>
<dbReference type="EMBL" id="MFJZ01000024">
    <property type="protein sequence ID" value="OGG30413.1"/>
    <property type="molecule type" value="Genomic_DNA"/>
</dbReference>
<proteinExistence type="predicted"/>
<sequence>MRKKFAPFFESLLMMYRYIQYLLYAFGTIGSIVVLKSAKYKNHALLIGLIIFTQLTTNMFYGSGEFGRLLAPGLPIIYLFDAQILAAIFSKFI</sequence>
<keyword evidence="1" id="KW-0812">Transmembrane</keyword>
<feature type="transmembrane region" description="Helical" evidence="1">
    <location>
        <begin position="44"/>
        <end position="62"/>
    </location>
</feature>
<name>A0A1F6B0T3_9BACT</name>
<organism evidence="2 3">
    <name type="scientific">Candidatus Gottesmanbacteria bacterium RIFCSPLOWO2_01_FULL_49_10</name>
    <dbReference type="NCBI Taxonomy" id="1798396"/>
    <lineage>
        <taxon>Bacteria</taxon>
        <taxon>Candidatus Gottesmaniibacteriota</taxon>
    </lineage>
</organism>
<dbReference type="AlphaFoldDB" id="A0A1F6B0T3"/>
<feature type="transmembrane region" description="Helical" evidence="1">
    <location>
        <begin position="69"/>
        <end position="89"/>
    </location>
</feature>
<gene>
    <name evidence="2" type="ORF">A2973_03780</name>
</gene>
<evidence type="ECO:0000313" key="3">
    <source>
        <dbReference type="Proteomes" id="UP000176409"/>
    </source>
</evidence>
<keyword evidence="1" id="KW-1133">Transmembrane helix</keyword>
<evidence type="ECO:0000313" key="2">
    <source>
        <dbReference type="EMBL" id="OGG30413.1"/>
    </source>
</evidence>
<dbReference type="Proteomes" id="UP000176409">
    <property type="component" value="Unassembled WGS sequence"/>
</dbReference>
<evidence type="ECO:0000256" key="1">
    <source>
        <dbReference type="SAM" id="Phobius"/>
    </source>
</evidence>
<feature type="transmembrane region" description="Helical" evidence="1">
    <location>
        <begin position="21"/>
        <end position="38"/>
    </location>
</feature>
<comment type="caution">
    <text evidence="2">The sequence shown here is derived from an EMBL/GenBank/DDBJ whole genome shotgun (WGS) entry which is preliminary data.</text>
</comment>
<dbReference type="STRING" id="1798396.A2973_03780"/>
<protein>
    <submittedName>
        <fullName evidence="2">Uncharacterized protein</fullName>
    </submittedName>
</protein>